<dbReference type="SUPFAM" id="SSF55811">
    <property type="entry name" value="Nudix"/>
    <property type="match status" value="1"/>
</dbReference>
<dbReference type="GO" id="GO:0004081">
    <property type="term" value="F:bis(5'-nucleosyl)-tetraphosphatase (asymmetrical) activity"/>
    <property type="evidence" value="ECO:0007669"/>
    <property type="project" value="TreeGrafter"/>
</dbReference>
<dbReference type="InterPro" id="IPR000086">
    <property type="entry name" value="NUDIX_hydrolase_dom"/>
</dbReference>
<name>A0A8T7M329_9CHLR</name>
<dbReference type="Pfam" id="PF00293">
    <property type="entry name" value="NUDIX"/>
    <property type="match status" value="1"/>
</dbReference>
<dbReference type="Proteomes" id="UP001431572">
    <property type="component" value="Chromosome 1"/>
</dbReference>
<organism evidence="4 6">
    <name type="scientific">Candidatus Chlorohelix allophototropha</name>
    <dbReference type="NCBI Taxonomy" id="3003348"/>
    <lineage>
        <taxon>Bacteria</taxon>
        <taxon>Bacillati</taxon>
        <taxon>Chloroflexota</taxon>
        <taxon>Chloroflexia</taxon>
        <taxon>Candidatus Chloroheliales</taxon>
        <taxon>Candidatus Chloroheliaceae</taxon>
        <taxon>Candidatus Chlorohelix</taxon>
    </lineage>
</organism>
<dbReference type="GO" id="GO:0006167">
    <property type="term" value="P:AMP biosynthetic process"/>
    <property type="evidence" value="ECO:0007669"/>
    <property type="project" value="TreeGrafter"/>
</dbReference>
<keyword evidence="7" id="KW-1185">Reference proteome</keyword>
<dbReference type="PROSITE" id="PS00893">
    <property type="entry name" value="NUDIX_BOX"/>
    <property type="match status" value="1"/>
</dbReference>
<evidence type="ECO:0000256" key="1">
    <source>
        <dbReference type="ARBA" id="ARBA00022801"/>
    </source>
</evidence>
<dbReference type="InterPro" id="IPR020084">
    <property type="entry name" value="NUDIX_hydrolase_CS"/>
</dbReference>
<dbReference type="PRINTS" id="PR00502">
    <property type="entry name" value="NUDIXFAMILY"/>
</dbReference>
<proteinExistence type="inferred from homology"/>
<dbReference type="Proteomes" id="UP000521676">
    <property type="component" value="Unassembled WGS sequence"/>
</dbReference>
<evidence type="ECO:0000313" key="5">
    <source>
        <dbReference type="EMBL" id="WJW67758.1"/>
    </source>
</evidence>
<reference evidence="4 6" key="1">
    <citation type="submission" date="2020-06" db="EMBL/GenBank/DDBJ databases">
        <title>Anoxygenic phototrophic Chloroflexota member uses a Type I reaction center.</title>
        <authorList>
            <person name="Tsuji J.M."/>
            <person name="Shaw N.A."/>
            <person name="Nagashima S."/>
            <person name="Venkiteswaran J."/>
            <person name="Schiff S.L."/>
            <person name="Hanada S."/>
            <person name="Tank M."/>
            <person name="Neufeld J.D."/>
        </authorList>
    </citation>
    <scope>NUCLEOTIDE SEQUENCE [LARGE SCALE GENOMIC DNA]</scope>
    <source>
        <strain evidence="4">L227-S17</strain>
    </source>
</reference>
<reference evidence="5" key="2">
    <citation type="journal article" date="2024" name="Nature">
        <title>Anoxygenic phototroph of the Chloroflexota uses a type I reaction centre.</title>
        <authorList>
            <person name="Tsuji J.M."/>
            <person name="Shaw N.A."/>
            <person name="Nagashima S."/>
            <person name="Venkiteswaran J.J."/>
            <person name="Schiff S.L."/>
            <person name="Watanabe T."/>
            <person name="Fukui M."/>
            <person name="Hanada S."/>
            <person name="Tank M."/>
            <person name="Neufeld J.D."/>
        </authorList>
    </citation>
    <scope>NUCLEOTIDE SEQUENCE</scope>
    <source>
        <strain evidence="5">L227-S17</strain>
    </source>
</reference>
<gene>
    <name evidence="4" type="ORF">HXX08_08460</name>
    <name evidence="5" type="ORF">OZ401_001036</name>
</gene>
<sequence length="166" mass="18903">MAKVDEERILNQWDGPGEAEDVSAGGVVFRRLERDGVSRWQIAMMRRTDNGGWDLPKGHLENGENHEQAALREVNEEVGLEAEIVLQLGESRYIADTRRGPKRKLVVWYLMRATPYGQNPRPQPGETVDTNWIDLEGAIPLAVYPTARVILLRARRYLESLKEKAL</sequence>
<dbReference type="PROSITE" id="PS51462">
    <property type="entry name" value="NUDIX"/>
    <property type="match status" value="1"/>
</dbReference>
<dbReference type="RefSeq" id="WP_341469649.1">
    <property type="nucleotide sequence ID" value="NZ_CP128399.1"/>
</dbReference>
<comment type="similarity">
    <text evidence="2">Belongs to the Nudix hydrolase family.</text>
</comment>
<dbReference type="GO" id="GO:0006754">
    <property type="term" value="P:ATP biosynthetic process"/>
    <property type="evidence" value="ECO:0007669"/>
    <property type="project" value="TreeGrafter"/>
</dbReference>
<dbReference type="InterPro" id="IPR015797">
    <property type="entry name" value="NUDIX_hydrolase-like_dom_sf"/>
</dbReference>
<evidence type="ECO:0000313" key="4">
    <source>
        <dbReference type="EMBL" id="NWJ45896.1"/>
    </source>
</evidence>
<accession>A0A8T7M329</accession>
<dbReference type="EMBL" id="CP128399">
    <property type="protein sequence ID" value="WJW67758.1"/>
    <property type="molecule type" value="Genomic_DNA"/>
</dbReference>
<dbReference type="PANTHER" id="PTHR21340:SF0">
    <property type="entry name" value="BIS(5'-NUCLEOSYL)-TETRAPHOSPHATASE [ASYMMETRICAL]"/>
    <property type="match status" value="1"/>
</dbReference>
<feature type="domain" description="Nudix hydrolase" evidence="3">
    <location>
        <begin position="19"/>
        <end position="156"/>
    </location>
</feature>
<dbReference type="AlphaFoldDB" id="A0A8T7M329"/>
<evidence type="ECO:0000259" key="3">
    <source>
        <dbReference type="PROSITE" id="PS51462"/>
    </source>
</evidence>
<dbReference type="InterPro" id="IPR020476">
    <property type="entry name" value="Nudix_hydrolase"/>
</dbReference>
<dbReference type="PANTHER" id="PTHR21340">
    <property type="entry name" value="DIADENOSINE 5,5-P1,P4-TETRAPHOSPHATE PYROPHOSPHOHYDROLASE MUTT"/>
    <property type="match status" value="1"/>
</dbReference>
<evidence type="ECO:0000313" key="6">
    <source>
        <dbReference type="Proteomes" id="UP000521676"/>
    </source>
</evidence>
<dbReference type="Gene3D" id="3.90.79.10">
    <property type="entry name" value="Nucleoside Triphosphate Pyrophosphohydrolase"/>
    <property type="match status" value="1"/>
</dbReference>
<keyword evidence="1 2" id="KW-0378">Hydrolase</keyword>
<dbReference type="EMBL" id="JACATZ010000001">
    <property type="protein sequence ID" value="NWJ45896.1"/>
    <property type="molecule type" value="Genomic_DNA"/>
</dbReference>
<evidence type="ECO:0000256" key="2">
    <source>
        <dbReference type="RuleBase" id="RU003476"/>
    </source>
</evidence>
<dbReference type="InterPro" id="IPR051325">
    <property type="entry name" value="Nudix_hydrolase_domain"/>
</dbReference>
<protein>
    <submittedName>
        <fullName evidence="4">NUDIX domain-containing protein</fullName>
    </submittedName>
</protein>
<dbReference type="CDD" id="cd03673">
    <property type="entry name" value="NUDIX_Ap6A_hydrolase"/>
    <property type="match status" value="1"/>
</dbReference>
<evidence type="ECO:0000313" key="7">
    <source>
        <dbReference type="Proteomes" id="UP001431572"/>
    </source>
</evidence>